<dbReference type="Proteomes" id="UP000693892">
    <property type="component" value="Unassembled WGS sequence"/>
</dbReference>
<proteinExistence type="predicted"/>
<dbReference type="PANTHER" id="PTHR43866">
    <property type="entry name" value="MALONATE-SEMIALDEHYDE DEHYDROGENASE"/>
    <property type="match status" value="1"/>
</dbReference>
<protein>
    <recommendedName>
        <fullName evidence="1">methylmalonate-semialdehyde dehydrogenase (CoA acylating)</fullName>
        <ecNumber evidence="1">1.2.1.27</ecNumber>
    </recommendedName>
</protein>
<comment type="caution">
    <text evidence="5">The sequence shown here is derived from an EMBL/GenBank/DDBJ whole genome shotgun (WGS) entry which is preliminary data.</text>
</comment>
<dbReference type="GO" id="GO:0006574">
    <property type="term" value="P:L-valine catabolic process"/>
    <property type="evidence" value="ECO:0007669"/>
    <property type="project" value="TreeGrafter"/>
</dbReference>
<dbReference type="NCBIfam" id="TIGR01722">
    <property type="entry name" value="MMSDH"/>
    <property type="match status" value="1"/>
</dbReference>
<feature type="domain" description="Aldehyde dehydrogenase" evidence="4">
    <location>
        <begin position="15"/>
        <end position="474"/>
    </location>
</feature>
<accession>A0A916JZU9</accession>
<keyword evidence="6" id="KW-1185">Reference proteome</keyword>
<sequence>MARIPHVIAGEKVTDAERTQPVYNPATGEEQHELSIASVATVEQAIAAAKAALPAWRKTSLTKRADVFFNLRQLLKQRTPELAAIVTSEHGKVLSDAAGEIARGLENVEFASGLLHLLKGERDEQVSTGVDVHSIKQPVGVVAAITPFNFPVMVPLWMIASAIACGNTVVLKPSERDPSASVFIADLFREAGLPDGVLNVVHGDKTAVDTLLDSPDVKAVSFVGSTPIAKYIYERAAANGKRVQALGGAKNHAMVMPDAELNMTADNVVSAAYGSAGERCMAISVVVAVGGVGDELVAKIKERMEKLVIGDGTDPASEMGPLITAEAKARVESYVAGAEAEGATVVVDGREAKFEGNGFFTGVSLLDHVKTDSKVYLDEIFGPVLAVVRVDTYEEGLELINTHQFGNGTGIFTRDGATARAFEFDVEAGMVGINVPIPVPVGSFSFGGWKDSLFGDTHIYGPESINFYTRSKVVTTRWPNAEQSKVDLGFPSNS</sequence>
<evidence type="ECO:0000313" key="5">
    <source>
        <dbReference type="EMBL" id="CAG7615825.1"/>
    </source>
</evidence>
<dbReference type="EMBL" id="CAJVAP010000022">
    <property type="protein sequence ID" value="CAG7615825.1"/>
    <property type="molecule type" value="Genomic_DNA"/>
</dbReference>
<dbReference type="InterPro" id="IPR010061">
    <property type="entry name" value="MeMal-semiAld_DH"/>
</dbReference>
<dbReference type="GO" id="GO:0006210">
    <property type="term" value="P:thymine catabolic process"/>
    <property type="evidence" value="ECO:0007669"/>
    <property type="project" value="TreeGrafter"/>
</dbReference>
<evidence type="ECO:0000313" key="6">
    <source>
        <dbReference type="Proteomes" id="UP000693892"/>
    </source>
</evidence>
<dbReference type="RefSeq" id="WP_218115848.1">
    <property type="nucleotide sequence ID" value="NZ_CAJVAP010000022.1"/>
</dbReference>
<dbReference type="FunFam" id="3.40.309.10:FF:000002">
    <property type="entry name" value="Methylmalonate-semialdehyde dehydrogenase (Acylating)"/>
    <property type="match status" value="1"/>
</dbReference>
<dbReference type="PANTHER" id="PTHR43866:SF4">
    <property type="entry name" value="MALONATE-SEMIALDEHYDE DEHYDROGENASE"/>
    <property type="match status" value="1"/>
</dbReference>
<dbReference type="EC" id="1.2.1.27" evidence="1"/>
<dbReference type="CDD" id="cd07085">
    <property type="entry name" value="ALDH_F6_MMSDH"/>
    <property type="match status" value="1"/>
</dbReference>
<organism evidence="5 6">
    <name type="scientific">Leucobacter soli</name>
    <dbReference type="NCBI Taxonomy" id="2812850"/>
    <lineage>
        <taxon>Bacteria</taxon>
        <taxon>Bacillati</taxon>
        <taxon>Actinomycetota</taxon>
        <taxon>Actinomycetes</taxon>
        <taxon>Micrococcales</taxon>
        <taxon>Microbacteriaceae</taxon>
        <taxon>Leucobacter</taxon>
    </lineage>
</organism>
<reference evidence="5" key="1">
    <citation type="submission" date="2021-06" db="EMBL/GenBank/DDBJ databases">
        <authorList>
            <person name="Criscuolo A."/>
        </authorList>
    </citation>
    <scope>NUCLEOTIDE SEQUENCE</scope>
    <source>
        <strain evidence="5">CIP111803</strain>
    </source>
</reference>
<dbReference type="PROSITE" id="PS00070">
    <property type="entry name" value="ALDEHYDE_DEHYDR_CYS"/>
    <property type="match status" value="1"/>
</dbReference>
<dbReference type="GO" id="GO:0004491">
    <property type="term" value="F:methylmalonate-semialdehyde dehydrogenase (acylating, NAD) activity"/>
    <property type="evidence" value="ECO:0007669"/>
    <property type="project" value="UniProtKB-EC"/>
</dbReference>
<name>A0A916JZU9_9MICO</name>
<gene>
    <name evidence="5" type="primary">bauC</name>
    <name evidence="5" type="ORF">LEUCIP111803_01924</name>
</gene>
<dbReference type="FunFam" id="3.40.605.10:FF:000003">
    <property type="entry name" value="Methylmalonate-semialdehyde dehydrogenase [acylating]"/>
    <property type="match status" value="1"/>
</dbReference>
<evidence type="ECO:0000256" key="1">
    <source>
        <dbReference type="ARBA" id="ARBA00013048"/>
    </source>
</evidence>
<evidence type="ECO:0000259" key="4">
    <source>
        <dbReference type="Pfam" id="PF00171"/>
    </source>
</evidence>
<dbReference type="AlphaFoldDB" id="A0A916JZU9"/>
<evidence type="ECO:0000256" key="3">
    <source>
        <dbReference type="ARBA" id="ARBA00023027"/>
    </source>
</evidence>
<evidence type="ECO:0000256" key="2">
    <source>
        <dbReference type="ARBA" id="ARBA00023002"/>
    </source>
</evidence>
<dbReference type="InterPro" id="IPR015590">
    <property type="entry name" value="Aldehyde_DH_dom"/>
</dbReference>
<dbReference type="Pfam" id="PF00171">
    <property type="entry name" value="Aldedh"/>
    <property type="match status" value="1"/>
</dbReference>
<keyword evidence="3" id="KW-0520">NAD</keyword>
<dbReference type="InterPro" id="IPR016160">
    <property type="entry name" value="Ald_DH_CS_CYS"/>
</dbReference>
<keyword evidence="2 5" id="KW-0560">Oxidoreductase</keyword>